<dbReference type="EMBL" id="HACA01008910">
    <property type="protein sequence ID" value="CDW26271.1"/>
    <property type="molecule type" value="Transcribed_RNA"/>
</dbReference>
<reference evidence="1" key="1">
    <citation type="submission" date="2014-05" db="EMBL/GenBank/DDBJ databases">
        <authorList>
            <person name="Chronopoulou M."/>
        </authorList>
    </citation>
    <scope>NUCLEOTIDE SEQUENCE</scope>
    <source>
        <tissue evidence="1">Whole organism</tissue>
    </source>
</reference>
<accession>A0A0K2TL84</accession>
<proteinExistence type="predicted"/>
<name>A0A0K2TL84_LEPSM</name>
<sequence length="52" mass="5955">MSDLFLTGIGIPPGFNSFPEYPLIEQSVILKKKYINVRNIYLYCPTMSEVTL</sequence>
<evidence type="ECO:0000313" key="1">
    <source>
        <dbReference type="EMBL" id="CDW26271.1"/>
    </source>
</evidence>
<dbReference type="AlphaFoldDB" id="A0A0K2TL84"/>
<organism evidence="1">
    <name type="scientific">Lepeophtheirus salmonis</name>
    <name type="common">Salmon louse</name>
    <name type="synonym">Caligus salmonis</name>
    <dbReference type="NCBI Taxonomy" id="72036"/>
    <lineage>
        <taxon>Eukaryota</taxon>
        <taxon>Metazoa</taxon>
        <taxon>Ecdysozoa</taxon>
        <taxon>Arthropoda</taxon>
        <taxon>Crustacea</taxon>
        <taxon>Multicrustacea</taxon>
        <taxon>Hexanauplia</taxon>
        <taxon>Copepoda</taxon>
        <taxon>Siphonostomatoida</taxon>
        <taxon>Caligidae</taxon>
        <taxon>Lepeophtheirus</taxon>
    </lineage>
</organism>
<protein>
    <submittedName>
        <fullName evidence="1">Uncharacterized protein</fullName>
    </submittedName>
</protein>